<dbReference type="SUPFAM" id="SSF48452">
    <property type="entry name" value="TPR-like"/>
    <property type="match status" value="1"/>
</dbReference>
<dbReference type="InterPro" id="IPR019734">
    <property type="entry name" value="TPR_rpt"/>
</dbReference>
<evidence type="ECO:0000256" key="1">
    <source>
        <dbReference type="ARBA" id="ARBA00022786"/>
    </source>
</evidence>
<dbReference type="Pfam" id="PF12937">
    <property type="entry name" value="F-box-like"/>
    <property type="match status" value="1"/>
</dbReference>
<dbReference type="GeneID" id="101897100"/>
<organism evidence="5">
    <name type="scientific">Musca domestica</name>
    <name type="common">House fly</name>
    <dbReference type="NCBI Taxonomy" id="7370"/>
    <lineage>
        <taxon>Eukaryota</taxon>
        <taxon>Metazoa</taxon>
        <taxon>Ecdysozoa</taxon>
        <taxon>Arthropoda</taxon>
        <taxon>Hexapoda</taxon>
        <taxon>Insecta</taxon>
        <taxon>Pterygota</taxon>
        <taxon>Neoptera</taxon>
        <taxon>Endopterygota</taxon>
        <taxon>Diptera</taxon>
        <taxon>Brachycera</taxon>
        <taxon>Muscomorpha</taxon>
        <taxon>Muscoidea</taxon>
        <taxon>Muscidae</taxon>
        <taxon>Musca</taxon>
    </lineage>
</organism>
<dbReference type="eggNOG" id="KOG2997">
    <property type="taxonomic scope" value="Eukaryota"/>
</dbReference>
<dbReference type="InterPro" id="IPR045464">
    <property type="entry name" value="Hrt3/FBXO9_C"/>
</dbReference>
<dbReference type="EnsemblMetazoa" id="MDOA003741-RA">
    <property type="protein sequence ID" value="MDOA003741-PA"/>
    <property type="gene ID" value="MDOA003741"/>
</dbReference>
<evidence type="ECO:0000313" key="5">
    <source>
        <dbReference type="EnsemblMetazoa" id="MDOA003741-PA"/>
    </source>
</evidence>
<evidence type="ECO:0000313" key="7">
    <source>
        <dbReference type="RefSeq" id="XP_005181422.1"/>
    </source>
</evidence>
<reference evidence="5" key="1">
    <citation type="submission" date="2020-05" db="UniProtKB">
        <authorList>
            <consortium name="EnsemblMetazoa"/>
        </authorList>
    </citation>
    <scope>IDENTIFICATION</scope>
    <source>
        <strain evidence="5">Aabys</strain>
    </source>
</reference>
<dbReference type="SMART" id="SM00028">
    <property type="entry name" value="TPR"/>
    <property type="match status" value="1"/>
</dbReference>
<dbReference type="PROSITE" id="PS50181">
    <property type="entry name" value="FBOX"/>
    <property type="match status" value="1"/>
</dbReference>
<feature type="repeat" description="TPR" evidence="2">
    <location>
        <begin position="94"/>
        <end position="127"/>
    </location>
</feature>
<dbReference type="OrthoDB" id="2117972at2759"/>
<dbReference type="STRING" id="7370.A0A1I8MDE2"/>
<dbReference type="Pfam" id="PF19270">
    <property type="entry name" value="FBO_C"/>
    <property type="match status" value="1"/>
</dbReference>
<dbReference type="SUPFAM" id="SSF81383">
    <property type="entry name" value="F-box domain"/>
    <property type="match status" value="1"/>
</dbReference>
<dbReference type="PANTHER" id="PTHR12874">
    <property type="entry name" value="F-BOX ONLY PROTEIN 48-RELATED"/>
    <property type="match status" value="1"/>
</dbReference>
<dbReference type="GO" id="GO:0005737">
    <property type="term" value="C:cytoplasm"/>
    <property type="evidence" value="ECO:0007669"/>
    <property type="project" value="TreeGrafter"/>
</dbReference>
<reference evidence="7" key="2">
    <citation type="submission" date="2025-04" db="UniProtKB">
        <authorList>
            <consortium name="RefSeq"/>
        </authorList>
    </citation>
    <scope>IDENTIFICATION</scope>
    <source>
        <strain evidence="7 8">Aabys</strain>
        <tissue evidence="8">Whole body</tissue>
    </source>
</reference>
<evidence type="ECO:0000256" key="2">
    <source>
        <dbReference type="PROSITE-ProRule" id="PRU00339"/>
    </source>
</evidence>
<evidence type="ECO:0000256" key="3">
    <source>
        <dbReference type="SAM" id="MobiDB-lite"/>
    </source>
</evidence>
<protein>
    <submittedName>
        <fullName evidence="7 8">F-box only protein 9</fullName>
    </submittedName>
</protein>
<dbReference type="CDD" id="cd22089">
    <property type="entry name" value="F-box_FBXO9"/>
    <property type="match status" value="1"/>
</dbReference>
<name>A0A1I8MDE2_MUSDO</name>
<dbReference type="AlphaFoldDB" id="A0A1I8MDE2"/>
<keyword evidence="6" id="KW-1185">Reference proteome</keyword>
<keyword evidence="2" id="KW-0802">TPR repeat</keyword>
<dbReference type="GO" id="GO:0031146">
    <property type="term" value="P:SCF-dependent proteasomal ubiquitin-dependent protein catabolic process"/>
    <property type="evidence" value="ECO:0007669"/>
    <property type="project" value="TreeGrafter"/>
</dbReference>
<feature type="region of interest" description="Disordered" evidence="3">
    <location>
        <begin position="51"/>
        <end position="75"/>
    </location>
</feature>
<dbReference type="RefSeq" id="XP_005181422.1">
    <property type="nucleotide sequence ID" value="XM_005181365.3"/>
</dbReference>
<dbReference type="KEGG" id="mde:101897100"/>
<dbReference type="PANTHER" id="PTHR12874:SF29">
    <property type="entry name" value="F-BOX ONLY PROTEIN 9"/>
    <property type="match status" value="1"/>
</dbReference>
<evidence type="ECO:0000313" key="8">
    <source>
        <dbReference type="RefSeq" id="XP_058988228.1"/>
    </source>
</evidence>
<dbReference type="InterPro" id="IPR001810">
    <property type="entry name" value="F-box_dom"/>
</dbReference>
<proteinExistence type="predicted"/>
<keyword evidence="1" id="KW-0833">Ubl conjugation pathway</keyword>
<dbReference type="Proteomes" id="UP001652621">
    <property type="component" value="Unplaced"/>
</dbReference>
<dbReference type="RefSeq" id="XP_058988228.1">
    <property type="nucleotide sequence ID" value="XM_059132245.1"/>
</dbReference>
<dbReference type="GO" id="GO:0019005">
    <property type="term" value="C:SCF ubiquitin ligase complex"/>
    <property type="evidence" value="ECO:0007669"/>
    <property type="project" value="TreeGrafter"/>
</dbReference>
<dbReference type="VEuPathDB" id="VectorBase:MDOA003741"/>
<dbReference type="InterPro" id="IPR036047">
    <property type="entry name" value="F-box-like_dom_sf"/>
</dbReference>
<evidence type="ECO:0000259" key="4">
    <source>
        <dbReference type="PROSITE" id="PS50181"/>
    </source>
</evidence>
<gene>
    <name evidence="5" type="primary">101897100</name>
    <name evidence="7" type="synonym">LOC101897100</name>
    <name evidence="8" type="synonym">LOC131807199</name>
</gene>
<dbReference type="PROSITE" id="PS50005">
    <property type="entry name" value="TPR"/>
    <property type="match status" value="1"/>
</dbReference>
<dbReference type="VEuPathDB" id="VectorBase:MDOMA2_010637"/>
<feature type="compositionally biased region" description="Gly residues" evidence="3">
    <location>
        <begin position="1"/>
        <end position="10"/>
    </location>
</feature>
<dbReference type="Gene3D" id="1.20.1280.50">
    <property type="match status" value="1"/>
</dbReference>
<dbReference type="VEuPathDB" id="VectorBase:MDOMA2_003359"/>
<dbReference type="InterPro" id="IPR011990">
    <property type="entry name" value="TPR-like_helical_dom_sf"/>
</dbReference>
<accession>A0A1I8MDE2</accession>
<feature type="region of interest" description="Disordered" evidence="3">
    <location>
        <begin position="1"/>
        <end position="29"/>
    </location>
</feature>
<sequence length="490" mass="56081">MSGPSSGGGPTDASAGGGEDDSLESSLQAFQSMPKDFNAALEDFRADWQKELKQKQAGDDVAKSDDVAEEEKEAKDVVGPLVVPKETSDQDALAKSYFHKAVELEKRGKVYDAIPFYRKALQIEPNVEFTYYEQQKLKNNAQQQINIKNAEHNQKSLDSQDDLADEDIIDDLYEKFQADLSHNHNGKLILSSRDPGVITTEMHISELPPELLLYIMRWVVSSQLDMRSLEQCAAVCKGMYLVARDEELWRSACVKVWGPNVGTLTHSETDEDKTTPLDGQCPIIPKYSSWRQMFIERERVLFNGCYISKTTYVRMGENSFQDQYYRPVQLVEYYRYIRFLPDGTVYMMTNADEPQQGVTRLRNLQQLRPDILKGRFRLFGSTLTIVLGKQQSQTTKFITSTNVGGYNRHRRGSSVYDDAALNSTKYCIEFRILNTSRRKFAQLAWLRYSVVQVRNKHETTSEFDLTPSKYPPLWFSPVRSYHLVADNPLI</sequence>
<feature type="domain" description="F-box" evidence="4">
    <location>
        <begin position="201"/>
        <end position="252"/>
    </location>
</feature>
<evidence type="ECO:0000313" key="6">
    <source>
        <dbReference type="Proteomes" id="UP001652621"/>
    </source>
</evidence>